<dbReference type="EMBL" id="SSDS01000064">
    <property type="protein sequence ID" value="TXG76779.1"/>
    <property type="molecule type" value="Genomic_DNA"/>
</dbReference>
<reference evidence="2 3" key="1">
    <citation type="submission" date="2018-09" db="EMBL/GenBank/DDBJ databases">
        <title>Metagenome Assembled Genomes from an Advanced Water Purification Facility.</title>
        <authorList>
            <person name="Stamps B.W."/>
            <person name="Spear J.R."/>
        </authorList>
    </citation>
    <scope>NUCLEOTIDE SEQUENCE [LARGE SCALE GENOMIC DNA]</scope>
    <source>
        <strain evidence="2">Bin_63_2</strain>
    </source>
</reference>
<sequence length="465" mass="50631">MADTFRINIPISKVDEEQRIVTGIATSEALDSQGDIVDYEASKKAFADWIGIGNIREMHEPIAIGKAIDVSFDDSNKQVLVSAKISESKDGENAWTKVKEGVLSAFSIGGKIFEVAKDKAVEGANRIVDYSLTELSLVDNPANPEAQLIMVKGKTAKMTKTGNAILEVKKSVWDAQEALSAASQIAYLIMIESYENEPDQVADLIEAFNRLRDFAAKEVAEGDDYVLEGNEVMELASKAINLRKGNTMADKKVEKSTAVVAGEERNEDAEVVTTAEDNGRPVNDTEERAAESGVPVETGEEVTVKTEGEETAGETVEEVKEEEEEVVEDAKSTDETKEDGKEEKKSDTATDLVKSVQSLIAKMNENQAQDLTKVTDLVKSLGDKVEKSITSLEDRIKAIEDQPVATKAKASYVVSKGEDVADTKSLDALYKRQEELIANPSLAKPGEVMELATDIRTALREQTQS</sequence>
<comment type="caution">
    <text evidence="2">The sequence shown here is derived from an EMBL/GenBank/DDBJ whole genome shotgun (WGS) entry which is preliminary data.</text>
</comment>
<evidence type="ECO:0000256" key="1">
    <source>
        <dbReference type="SAM" id="MobiDB-lite"/>
    </source>
</evidence>
<feature type="compositionally biased region" description="Basic and acidic residues" evidence="1">
    <location>
        <begin position="277"/>
        <end position="290"/>
    </location>
</feature>
<evidence type="ECO:0008006" key="4">
    <source>
        <dbReference type="Google" id="ProtNLM"/>
    </source>
</evidence>
<dbReference type="Proteomes" id="UP000321026">
    <property type="component" value="Unassembled WGS sequence"/>
</dbReference>
<proteinExistence type="predicted"/>
<protein>
    <recommendedName>
        <fullName evidence="4">Prohead protease</fullName>
    </recommendedName>
</protein>
<feature type="compositionally biased region" description="Basic and acidic residues" evidence="1">
    <location>
        <begin position="328"/>
        <end position="348"/>
    </location>
</feature>
<gene>
    <name evidence="2" type="ORF">E6Q11_04055</name>
</gene>
<feature type="region of interest" description="Disordered" evidence="1">
    <location>
        <begin position="261"/>
        <end position="349"/>
    </location>
</feature>
<organism evidence="2 3">
    <name type="scientific">Candidatus Dojkabacteria bacterium</name>
    <dbReference type="NCBI Taxonomy" id="2099670"/>
    <lineage>
        <taxon>Bacteria</taxon>
        <taxon>Candidatus Dojkabacteria</taxon>
    </lineage>
</organism>
<name>A0A5C7J5S7_9BACT</name>
<accession>A0A5C7J5S7</accession>
<evidence type="ECO:0000313" key="3">
    <source>
        <dbReference type="Proteomes" id="UP000321026"/>
    </source>
</evidence>
<feature type="compositionally biased region" description="Acidic residues" evidence="1">
    <location>
        <begin position="309"/>
        <end position="327"/>
    </location>
</feature>
<dbReference type="AlphaFoldDB" id="A0A5C7J5S7"/>
<evidence type="ECO:0000313" key="2">
    <source>
        <dbReference type="EMBL" id="TXG76779.1"/>
    </source>
</evidence>